<evidence type="ECO:0000256" key="1">
    <source>
        <dbReference type="ARBA" id="ARBA00022723"/>
    </source>
</evidence>
<dbReference type="GO" id="GO:0008783">
    <property type="term" value="F:agmatinase activity"/>
    <property type="evidence" value="ECO:0007669"/>
    <property type="project" value="UniProtKB-EC"/>
</dbReference>
<reference evidence="4 5" key="1">
    <citation type="submission" date="2024-06" db="EMBL/GenBank/DDBJ databases">
        <title>Genomic Encyclopedia of Type Strains, Phase IV (KMG-IV): sequencing the most valuable type-strain genomes for metagenomic binning, comparative biology and taxonomic classification.</title>
        <authorList>
            <person name="Goeker M."/>
        </authorList>
    </citation>
    <scope>NUCLEOTIDE SEQUENCE [LARGE SCALE GENOMIC DNA]</scope>
    <source>
        <strain evidence="4 5">DSM 27865</strain>
    </source>
</reference>
<dbReference type="InterPro" id="IPR023696">
    <property type="entry name" value="Ureohydrolase_dom_sf"/>
</dbReference>
<name>A0ABV2N0D3_9HYPH</name>
<dbReference type="PIRSF" id="PIRSF036979">
    <property type="entry name" value="Arginase"/>
    <property type="match status" value="1"/>
</dbReference>
<keyword evidence="5" id="KW-1185">Reference proteome</keyword>
<dbReference type="Pfam" id="PF00491">
    <property type="entry name" value="Arginase"/>
    <property type="match status" value="1"/>
</dbReference>
<comment type="caution">
    <text evidence="4">The sequence shown here is derived from an EMBL/GenBank/DDBJ whole genome shotgun (WGS) entry which is preliminary data.</text>
</comment>
<dbReference type="EMBL" id="JBEPML010000008">
    <property type="protein sequence ID" value="MET3792513.1"/>
    <property type="molecule type" value="Genomic_DNA"/>
</dbReference>
<evidence type="ECO:0000313" key="4">
    <source>
        <dbReference type="EMBL" id="MET3792513.1"/>
    </source>
</evidence>
<dbReference type="RefSeq" id="WP_354195593.1">
    <property type="nucleotide sequence ID" value="NZ_JBEPML010000008.1"/>
</dbReference>
<dbReference type="PANTHER" id="PTHR11358">
    <property type="entry name" value="ARGINASE/AGMATINASE"/>
    <property type="match status" value="1"/>
</dbReference>
<gene>
    <name evidence="4" type="ORF">ABID37_002730</name>
</gene>
<evidence type="ECO:0000256" key="3">
    <source>
        <dbReference type="PROSITE-ProRule" id="PRU00742"/>
    </source>
</evidence>
<dbReference type="SUPFAM" id="SSF52768">
    <property type="entry name" value="Arginase/deacetylase"/>
    <property type="match status" value="1"/>
</dbReference>
<keyword evidence="2 4" id="KW-0378">Hydrolase</keyword>
<dbReference type="Proteomes" id="UP001549076">
    <property type="component" value="Unassembled WGS sequence"/>
</dbReference>
<proteinExistence type="inferred from homology"/>
<keyword evidence="1" id="KW-0479">Metal-binding</keyword>
<dbReference type="Gene3D" id="3.40.800.10">
    <property type="entry name" value="Ureohydrolase domain"/>
    <property type="match status" value="1"/>
</dbReference>
<protein>
    <submittedName>
        <fullName evidence="4">Agmatinase</fullName>
        <ecNumber evidence="4">3.5.3.11</ecNumber>
    </submittedName>
</protein>
<evidence type="ECO:0000256" key="2">
    <source>
        <dbReference type="ARBA" id="ARBA00022801"/>
    </source>
</evidence>
<dbReference type="InterPro" id="IPR006035">
    <property type="entry name" value="Ureohydrolase"/>
</dbReference>
<dbReference type="PROSITE" id="PS51409">
    <property type="entry name" value="ARGINASE_2"/>
    <property type="match status" value="1"/>
</dbReference>
<accession>A0ABV2N0D3</accession>
<comment type="similarity">
    <text evidence="3">Belongs to the arginase family.</text>
</comment>
<organism evidence="4 5">
    <name type="scientific">Aquamicrobium terrae</name>
    <dbReference type="NCBI Taxonomy" id="1324945"/>
    <lineage>
        <taxon>Bacteria</taxon>
        <taxon>Pseudomonadati</taxon>
        <taxon>Pseudomonadota</taxon>
        <taxon>Alphaproteobacteria</taxon>
        <taxon>Hyphomicrobiales</taxon>
        <taxon>Phyllobacteriaceae</taxon>
        <taxon>Aquamicrobium</taxon>
    </lineage>
</organism>
<dbReference type="EC" id="3.5.3.11" evidence="4"/>
<evidence type="ECO:0000313" key="5">
    <source>
        <dbReference type="Proteomes" id="UP001549076"/>
    </source>
</evidence>
<dbReference type="PANTHER" id="PTHR11358:SF26">
    <property type="entry name" value="GUANIDINO ACID HYDROLASE, MITOCHONDRIAL"/>
    <property type="match status" value="1"/>
</dbReference>
<sequence length="319" mass="34459">MHDKKPLVMPMLGSADASTFMGVKPIGLKEKIECDVVVLGIPCATPYRSATEYLEANLNAPQSIREGIAMWAGSGDRIDFDRGVPLFSKDRVRDMGDLPVKPDRPEANRALIKQTVMDIVKAGAVPIAIGGDDSIPVPLIAGLEEIGPLTILQIDAHIDWRDEVDGERNGLSNVMRRVSELPFVNRMVQVGQRGLGSAGPDELADAKKWGVEFFGAEDVFDRGVDHILERIPAGANVHINLDLDGLDPSIMPAVFVPAPGGLLYWHLIKLIRGVARKAKLVSFAMVEFVPARDSDSNAALLAGRVLTMAISAALESKDK</sequence>